<evidence type="ECO:0000256" key="1">
    <source>
        <dbReference type="ARBA" id="ARBA00005564"/>
    </source>
</evidence>
<accession>A0A1S1YZS5</accession>
<dbReference type="GO" id="GO:0017057">
    <property type="term" value="F:6-phosphogluconolactonase activity"/>
    <property type="evidence" value="ECO:0007669"/>
    <property type="project" value="TreeGrafter"/>
</dbReference>
<evidence type="ECO:0000256" key="2">
    <source>
        <dbReference type="ARBA" id="ARBA00022526"/>
    </source>
</evidence>
<dbReference type="Pfam" id="PF10282">
    <property type="entry name" value="Lactonase"/>
    <property type="match status" value="1"/>
</dbReference>
<dbReference type="EMBL" id="JRYR02000001">
    <property type="protein sequence ID" value="OHX66510.1"/>
    <property type="molecule type" value="Genomic_DNA"/>
</dbReference>
<dbReference type="STRING" id="915059.NH26_09160"/>
<dbReference type="AlphaFoldDB" id="A0A1S1YZS5"/>
<dbReference type="InterPro" id="IPR015943">
    <property type="entry name" value="WD40/YVTN_repeat-like_dom_sf"/>
</dbReference>
<proteinExistence type="inferred from homology"/>
<dbReference type="InterPro" id="IPR050282">
    <property type="entry name" value="Cycloisomerase_2"/>
</dbReference>
<dbReference type="SUPFAM" id="SSF51004">
    <property type="entry name" value="C-terminal (heme d1) domain of cytochrome cd1-nitrite reductase"/>
    <property type="match status" value="1"/>
</dbReference>
<comment type="similarity">
    <text evidence="1">Belongs to the cycloisomerase 2 family.</text>
</comment>
<keyword evidence="2" id="KW-0119">Carbohydrate metabolism</keyword>
<keyword evidence="2" id="KW-0313">Glucose metabolism</keyword>
<gene>
    <name evidence="3" type="ORF">NH26_09160</name>
</gene>
<organism evidence="3 4">
    <name type="scientific">Flammeovirga pacifica</name>
    <dbReference type="NCBI Taxonomy" id="915059"/>
    <lineage>
        <taxon>Bacteria</taxon>
        <taxon>Pseudomonadati</taxon>
        <taxon>Bacteroidota</taxon>
        <taxon>Cytophagia</taxon>
        <taxon>Cytophagales</taxon>
        <taxon>Flammeovirgaceae</taxon>
        <taxon>Flammeovirga</taxon>
    </lineage>
</organism>
<evidence type="ECO:0000313" key="4">
    <source>
        <dbReference type="Proteomes" id="UP000179797"/>
    </source>
</evidence>
<keyword evidence="4" id="KW-1185">Reference proteome</keyword>
<evidence type="ECO:0000313" key="3">
    <source>
        <dbReference type="EMBL" id="OHX66510.1"/>
    </source>
</evidence>
<comment type="caution">
    <text evidence="3">The sequence shown here is derived from an EMBL/GenBank/DDBJ whole genome shotgun (WGS) entry which is preliminary data.</text>
</comment>
<dbReference type="OrthoDB" id="9790815at2"/>
<dbReference type="PANTHER" id="PTHR30344:SF1">
    <property type="entry name" value="6-PHOSPHOGLUCONOLACTONASE"/>
    <property type="match status" value="1"/>
</dbReference>
<dbReference type="InterPro" id="IPR019405">
    <property type="entry name" value="Lactonase_7-beta_prop"/>
</dbReference>
<dbReference type="GO" id="GO:0006006">
    <property type="term" value="P:glucose metabolic process"/>
    <property type="evidence" value="ECO:0007669"/>
    <property type="project" value="UniProtKB-KW"/>
</dbReference>
<reference evidence="3 4" key="1">
    <citation type="journal article" date="2012" name="Int. J. Syst. Evol. Microbiol.">
        <title>Flammeovirga pacifica sp. nov., isolated from deep-sea sediment.</title>
        <authorList>
            <person name="Xu H."/>
            <person name="Fu Y."/>
            <person name="Yang N."/>
            <person name="Ding Z."/>
            <person name="Lai Q."/>
            <person name="Zeng R."/>
        </authorList>
    </citation>
    <scope>NUCLEOTIDE SEQUENCE [LARGE SCALE GENOMIC DNA]</scope>
    <source>
        <strain evidence="4">DSM 24597 / LMG 26175 / WPAGA1</strain>
    </source>
</reference>
<protein>
    <recommendedName>
        <fullName evidence="5">6-phosphogluconolactonase</fullName>
    </recommendedName>
</protein>
<evidence type="ECO:0008006" key="5">
    <source>
        <dbReference type="Google" id="ProtNLM"/>
    </source>
</evidence>
<sequence length="348" mass="39204">MNFYTSSYTEHVGPGLSGDGIGIQYFSINNETSKITLLQSFEAINPGYFSLNLRHQIIYTFQERLQSLKPKLNCYQTNLGHLELIRSLDINGGLPCHILHIKKYDCLIVSCYQTGNFLKYNLDENGLPLPYSQNIKYQGGSINKDRQEGPHAHLAYYDEAHDLLQLIDLGNDKIYCLKYHNNQFEQMNEISVPSGGGPRHLVQHPNANFSFVSNEMTGEISLLKWENDAWQWIKNVSVMTQNHNNEASASAIKISKCGQFVYCGVRSTNSIAILKFDEATENLQLIDDVPTLGITPRDFEISSDGKILVVGNQDSASLITFSLCEKTGKMEKIEKVNGIRSVCCVKFE</sequence>
<dbReference type="Proteomes" id="UP000179797">
    <property type="component" value="Unassembled WGS sequence"/>
</dbReference>
<dbReference type="RefSeq" id="WP_044221524.1">
    <property type="nucleotide sequence ID" value="NZ_JRYR02000001.1"/>
</dbReference>
<dbReference type="InterPro" id="IPR011048">
    <property type="entry name" value="Haem_d1_sf"/>
</dbReference>
<dbReference type="Gene3D" id="2.130.10.10">
    <property type="entry name" value="YVTN repeat-like/Quinoprotein amine dehydrogenase"/>
    <property type="match status" value="1"/>
</dbReference>
<name>A0A1S1YZS5_FLAPC</name>
<dbReference type="PANTHER" id="PTHR30344">
    <property type="entry name" value="6-PHOSPHOGLUCONOLACTONASE-RELATED"/>
    <property type="match status" value="1"/>
</dbReference>